<reference evidence="3 4" key="1">
    <citation type="journal article" date="2019" name="Nat. Ecol. Evol.">
        <title>Megaphylogeny resolves global patterns of mushroom evolution.</title>
        <authorList>
            <person name="Varga T."/>
            <person name="Krizsan K."/>
            <person name="Foldi C."/>
            <person name="Dima B."/>
            <person name="Sanchez-Garcia M."/>
            <person name="Sanchez-Ramirez S."/>
            <person name="Szollosi G.J."/>
            <person name="Szarkandi J.G."/>
            <person name="Papp V."/>
            <person name="Albert L."/>
            <person name="Andreopoulos W."/>
            <person name="Angelini C."/>
            <person name="Antonin V."/>
            <person name="Barry K.W."/>
            <person name="Bougher N.L."/>
            <person name="Buchanan P."/>
            <person name="Buyck B."/>
            <person name="Bense V."/>
            <person name="Catcheside P."/>
            <person name="Chovatia M."/>
            <person name="Cooper J."/>
            <person name="Damon W."/>
            <person name="Desjardin D."/>
            <person name="Finy P."/>
            <person name="Geml J."/>
            <person name="Haridas S."/>
            <person name="Hughes K."/>
            <person name="Justo A."/>
            <person name="Karasinski D."/>
            <person name="Kautmanova I."/>
            <person name="Kiss B."/>
            <person name="Kocsube S."/>
            <person name="Kotiranta H."/>
            <person name="LaButti K.M."/>
            <person name="Lechner B.E."/>
            <person name="Liimatainen K."/>
            <person name="Lipzen A."/>
            <person name="Lukacs Z."/>
            <person name="Mihaltcheva S."/>
            <person name="Morgado L.N."/>
            <person name="Niskanen T."/>
            <person name="Noordeloos M.E."/>
            <person name="Ohm R.A."/>
            <person name="Ortiz-Santana B."/>
            <person name="Ovrebo C."/>
            <person name="Racz N."/>
            <person name="Riley R."/>
            <person name="Savchenko A."/>
            <person name="Shiryaev A."/>
            <person name="Soop K."/>
            <person name="Spirin V."/>
            <person name="Szebenyi C."/>
            <person name="Tomsovsky M."/>
            <person name="Tulloss R.E."/>
            <person name="Uehling J."/>
            <person name="Grigoriev I.V."/>
            <person name="Vagvolgyi C."/>
            <person name="Papp T."/>
            <person name="Martin F.M."/>
            <person name="Miettinen O."/>
            <person name="Hibbett D.S."/>
            <person name="Nagy L.G."/>
        </authorList>
    </citation>
    <scope>NUCLEOTIDE SEQUENCE [LARGE SCALE GENOMIC DNA]</scope>
    <source>
        <strain evidence="3 4">CBS 121175</strain>
    </source>
</reference>
<feature type="compositionally biased region" description="Low complexity" evidence="1">
    <location>
        <begin position="481"/>
        <end position="496"/>
    </location>
</feature>
<dbReference type="Proteomes" id="UP000307440">
    <property type="component" value="Unassembled WGS sequence"/>
</dbReference>
<feature type="region of interest" description="Disordered" evidence="1">
    <location>
        <begin position="611"/>
        <end position="632"/>
    </location>
</feature>
<name>A0A5C3L4Y8_COPMA</name>
<gene>
    <name evidence="3" type="ORF">FA15DRAFT_701570</name>
</gene>
<dbReference type="AlphaFoldDB" id="A0A5C3L4Y8"/>
<protein>
    <recommendedName>
        <fullName evidence="2">PX domain-containing protein</fullName>
    </recommendedName>
</protein>
<sequence length="725" mass="79503">MSAFEFACVTQTVNPMSSDSFERTVFKPAPKRFTIELLPPTRSSNSYHHGLRICPIYKGDRSSTGSQASNNHEYDIWRRWEDCLALQDTLEKEYSRGAREKRTRLAQGKGVKMINGMYKQDMASSWESLPPGPEPNSVARDVHAYLPQLTKKGTFFRPKPALVEKRQQEFQALIESLMSDDMPALIKEIRASRAITDFFGFWRRDVEIEEKMRKKNPAPRSSITNSVFSSYFSSGSSIYSSSGSTFRTAAGSTASFITANTTSPTKTVSSGSTRTRRSSQRSTSVDTVEAPKSQQRRRPISSGSSSQSDDVPSDSSYTAASSHPRIAAEERPLQFDYDPARPQPTSAESSPISESAPRAADIYLKVAPTIGGQGPIQLRRRNKSTDNSRKSNRNWSIYGSPLVHSFDSPESMTPASEMTKDDISIRESWRSASSVGSAGTYLDSLPIRLPRDILEDRLSLSSMSTFMTSDSADAVVKRPKTPSTPSTPTTPSPRSSYNPSRASIPISLSDFEMMPSPANERLSMLDAFPRPLSYVPEVDSRPETPTQDSEYSVEPTPRSPTLRKDGKQLPSIVIPPLPQTSAIDYVAPPSPAYSVASSTFTVSTVASDVSSSTISDASTSSPSSSPQKTGNISIKASHNGSIIMLKVAQEMVYSEVRQRIYNKFVGQEGVPLSQSFLIVYSTVTGKDALTPPGSPAMIISCEDDWRDVLEIYEGPKLTLSIVSPA</sequence>
<dbReference type="GO" id="GO:0035091">
    <property type="term" value="F:phosphatidylinositol binding"/>
    <property type="evidence" value="ECO:0007669"/>
    <property type="project" value="InterPro"/>
</dbReference>
<dbReference type="STRING" id="230819.A0A5C3L4Y8"/>
<evidence type="ECO:0000256" key="1">
    <source>
        <dbReference type="SAM" id="MobiDB-lite"/>
    </source>
</evidence>
<proteinExistence type="predicted"/>
<dbReference type="EMBL" id="ML210161">
    <property type="protein sequence ID" value="TFK27768.1"/>
    <property type="molecule type" value="Genomic_DNA"/>
</dbReference>
<keyword evidence="4" id="KW-1185">Reference proteome</keyword>
<feature type="region of interest" description="Disordered" evidence="1">
    <location>
        <begin position="535"/>
        <end position="573"/>
    </location>
</feature>
<feature type="domain" description="PX" evidence="2">
    <location>
        <begin position="1"/>
        <end position="206"/>
    </location>
</feature>
<feature type="region of interest" description="Disordered" evidence="1">
    <location>
        <begin position="470"/>
        <end position="503"/>
    </location>
</feature>
<dbReference type="InterPro" id="IPR001683">
    <property type="entry name" value="PX_dom"/>
</dbReference>
<evidence type="ECO:0000313" key="3">
    <source>
        <dbReference type="EMBL" id="TFK27768.1"/>
    </source>
</evidence>
<feature type="compositionally biased region" description="Low complexity" evidence="1">
    <location>
        <begin position="346"/>
        <end position="355"/>
    </location>
</feature>
<dbReference type="Gene3D" id="3.30.1520.10">
    <property type="entry name" value="Phox-like domain"/>
    <property type="match status" value="1"/>
</dbReference>
<organism evidence="3 4">
    <name type="scientific">Coprinopsis marcescibilis</name>
    <name type="common">Agaric fungus</name>
    <name type="synonym">Psathyrella marcescibilis</name>
    <dbReference type="NCBI Taxonomy" id="230819"/>
    <lineage>
        <taxon>Eukaryota</taxon>
        <taxon>Fungi</taxon>
        <taxon>Dikarya</taxon>
        <taxon>Basidiomycota</taxon>
        <taxon>Agaricomycotina</taxon>
        <taxon>Agaricomycetes</taxon>
        <taxon>Agaricomycetidae</taxon>
        <taxon>Agaricales</taxon>
        <taxon>Agaricineae</taxon>
        <taxon>Psathyrellaceae</taxon>
        <taxon>Coprinopsis</taxon>
    </lineage>
</organism>
<feature type="region of interest" description="Disordered" evidence="1">
    <location>
        <begin position="261"/>
        <end position="328"/>
    </location>
</feature>
<evidence type="ECO:0000313" key="4">
    <source>
        <dbReference type="Proteomes" id="UP000307440"/>
    </source>
</evidence>
<feature type="compositionally biased region" description="Low complexity" evidence="1">
    <location>
        <begin position="611"/>
        <end position="625"/>
    </location>
</feature>
<feature type="region of interest" description="Disordered" evidence="1">
    <location>
        <begin position="372"/>
        <end position="421"/>
    </location>
</feature>
<dbReference type="InterPro" id="IPR036871">
    <property type="entry name" value="PX_dom_sf"/>
</dbReference>
<accession>A0A5C3L4Y8</accession>
<evidence type="ECO:0000259" key="2">
    <source>
        <dbReference type="PROSITE" id="PS50195"/>
    </source>
</evidence>
<feature type="compositionally biased region" description="Low complexity" evidence="1">
    <location>
        <begin position="300"/>
        <end position="316"/>
    </location>
</feature>
<feature type="region of interest" description="Disordered" evidence="1">
    <location>
        <begin position="336"/>
        <end position="355"/>
    </location>
</feature>
<dbReference type="OrthoDB" id="3244370at2759"/>
<dbReference type="PROSITE" id="PS50195">
    <property type="entry name" value="PX"/>
    <property type="match status" value="1"/>
</dbReference>